<dbReference type="InterPro" id="IPR035965">
    <property type="entry name" value="PAS-like_dom_sf"/>
</dbReference>
<dbReference type="PROSITE" id="PS50112">
    <property type="entry name" value="PAS"/>
    <property type="match status" value="1"/>
</dbReference>
<dbReference type="NCBIfam" id="TIGR00229">
    <property type="entry name" value="sensory_box"/>
    <property type="match status" value="1"/>
</dbReference>
<dbReference type="SMART" id="SM00091">
    <property type="entry name" value="PAS"/>
    <property type="match status" value="2"/>
</dbReference>
<protein>
    <recommendedName>
        <fullName evidence="1">PAS domain-containing protein</fullName>
    </recommendedName>
</protein>
<comment type="caution">
    <text evidence="2">The sequence shown here is derived from an EMBL/GenBank/DDBJ whole genome shotgun (WGS) entry which is preliminary data.</text>
</comment>
<evidence type="ECO:0000313" key="2">
    <source>
        <dbReference type="EMBL" id="GJF11513.1"/>
    </source>
</evidence>
<feature type="domain" description="PAS" evidence="1">
    <location>
        <begin position="146"/>
        <end position="218"/>
    </location>
</feature>
<dbReference type="PANTHER" id="PTHR44757:SF2">
    <property type="entry name" value="BIOFILM ARCHITECTURE MAINTENANCE PROTEIN MBAA"/>
    <property type="match status" value="1"/>
</dbReference>
<evidence type="ECO:0000259" key="1">
    <source>
        <dbReference type="PROSITE" id="PS50112"/>
    </source>
</evidence>
<dbReference type="InterPro" id="IPR001610">
    <property type="entry name" value="PAC"/>
</dbReference>
<dbReference type="CDD" id="cd00130">
    <property type="entry name" value="PAS"/>
    <property type="match status" value="1"/>
</dbReference>
<dbReference type="SMART" id="SM00086">
    <property type="entry name" value="PAC"/>
    <property type="match status" value="2"/>
</dbReference>
<dbReference type="Gene3D" id="3.30.450.20">
    <property type="entry name" value="PAS domain"/>
    <property type="match status" value="2"/>
</dbReference>
<dbReference type="SUPFAM" id="SSF55785">
    <property type="entry name" value="PYP-like sensor domain (PAS domain)"/>
    <property type="match status" value="2"/>
</dbReference>
<gene>
    <name evidence="2" type="ORF">NGTWS1702_38160</name>
</gene>
<dbReference type="Pfam" id="PF13426">
    <property type="entry name" value="PAS_9"/>
    <property type="match status" value="1"/>
</dbReference>
<dbReference type="PANTHER" id="PTHR44757">
    <property type="entry name" value="DIGUANYLATE CYCLASE DGCP"/>
    <property type="match status" value="1"/>
</dbReference>
<accession>A0ABQ4V6Z7</accession>
<dbReference type="InterPro" id="IPR052155">
    <property type="entry name" value="Biofilm_reg_signaling"/>
</dbReference>
<proteinExistence type="predicted"/>
<dbReference type="Proteomes" id="UP001060504">
    <property type="component" value="Unassembled WGS sequence"/>
</dbReference>
<keyword evidence="3" id="KW-1185">Reference proteome</keyword>
<organism evidence="2 3">
    <name type="scientific">Mycolicibacterium cyprinidarum</name>
    <dbReference type="NCBI Taxonomy" id="2860311"/>
    <lineage>
        <taxon>Bacteria</taxon>
        <taxon>Bacillati</taxon>
        <taxon>Actinomycetota</taxon>
        <taxon>Actinomycetes</taxon>
        <taxon>Mycobacteriales</taxon>
        <taxon>Mycobacteriaceae</taxon>
        <taxon>Mycolicibacterium</taxon>
    </lineage>
</organism>
<dbReference type="InterPro" id="IPR013767">
    <property type="entry name" value="PAS_fold"/>
</dbReference>
<sequence length="303" mass="32860">MGVADDLPSRPVGLAAGLDWPRMLDLFADAAAVVDDELVLLEVNAVMCAQQQARRRREDLNGTRLTAYEVPGHRGLHHEFSQLKAGEIRRGETQLQRADGSVIDVEFTATVLSSGLNMVVLRDMTAFRTARESELAESRALGAAAQLEISRGVLDASVDAYIGLDADGHVLEWNRAAFQMFGWTTEEATGQPLTELVVTADQRESVLQDMRHYAITGQPELVGHVSAHRMRRNDGTELPVELTVTAIGSGPQLRFHVFIRDMSALSAAQAALRGSDATFEAVFANAPIGIALVGLDGSFQRVN</sequence>
<dbReference type="EMBL" id="BPRH01003993">
    <property type="protein sequence ID" value="GJF11513.1"/>
    <property type="molecule type" value="Genomic_DNA"/>
</dbReference>
<dbReference type="Pfam" id="PF00989">
    <property type="entry name" value="PAS"/>
    <property type="match status" value="1"/>
</dbReference>
<evidence type="ECO:0000313" key="3">
    <source>
        <dbReference type="Proteomes" id="UP001060504"/>
    </source>
</evidence>
<name>A0ABQ4V6Z7_9MYCO</name>
<reference evidence="2 3" key="1">
    <citation type="submission" date="2021-08" db="EMBL/GenBank/DDBJ databases">
        <title>Draft genome sequence of Mycolicibacterium sp. NGTWS1702 strain.</title>
        <authorList>
            <person name="Matsumoto M."/>
            <person name="Tang B.C.C."/>
            <person name="Machida Y."/>
            <person name="Matoyama H."/>
            <person name="Kishihara T."/>
            <person name="Sato S."/>
            <person name="Kondo I."/>
            <person name="Sano M."/>
            <person name="Kato G."/>
        </authorList>
    </citation>
    <scope>NUCLEOTIDE SEQUENCE [LARGE SCALE GENOMIC DNA]</scope>
    <source>
        <strain evidence="2 3">NGTWSNA01</strain>
    </source>
</reference>
<dbReference type="InterPro" id="IPR000014">
    <property type="entry name" value="PAS"/>
</dbReference>